<dbReference type="Pfam" id="PF07859">
    <property type="entry name" value="Abhydrolase_3"/>
    <property type="match status" value="1"/>
</dbReference>
<protein>
    <submittedName>
        <fullName evidence="3">Acetyl esterase/lipase</fullName>
    </submittedName>
</protein>
<dbReference type="SUPFAM" id="SSF53474">
    <property type="entry name" value="alpha/beta-Hydrolases"/>
    <property type="match status" value="1"/>
</dbReference>
<sequence>MASPSVQRFIVRRLLSLPTPILRALSGGAAVYIGGRTLDPRLQFLAAGARSAPAMSTLSPEVARAGSAAGLVAVSGRLEPGVKIEAVTIDGPAGDLKARAYRPADQDPAAPILVYAHMGGGVIGDLDMCEAFCSILARIVRCPVLSVDYRLAPEWRFPAGVDDVLFAYRWARDHAERFGAAAGVAAIGGDSMGGNFSAIVAQDLKAAGEPQPALQLLIYPAVDVASETPSMTTYGETWPLSRDTMDWFMGHYMGPGDDPADPRLSPIKAADLKGLAPAVIATAGFDPLVDQGEAYARRLREAGVAATYRRYDSLAHAFTAMTGAVPAADAACREIAGLVRAAYEAAAAR</sequence>
<evidence type="ECO:0000313" key="4">
    <source>
        <dbReference type="Proteomes" id="UP001228905"/>
    </source>
</evidence>
<evidence type="ECO:0000313" key="3">
    <source>
        <dbReference type="EMBL" id="MDQ0466395.1"/>
    </source>
</evidence>
<accession>A0ABU0IYG7</accession>
<dbReference type="InterPro" id="IPR013094">
    <property type="entry name" value="AB_hydrolase_3"/>
</dbReference>
<dbReference type="Gene3D" id="3.40.50.1820">
    <property type="entry name" value="alpha/beta hydrolase"/>
    <property type="match status" value="1"/>
</dbReference>
<comment type="caution">
    <text evidence="3">The sequence shown here is derived from an EMBL/GenBank/DDBJ whole genome shotgun (WGS) entry which is preliminary data.</text>
</comment>
<gene>
    <name evidence="3" type="ORF">QO010_004188</name>
</gene>
<organism evidence="3 4">
    <name type="scientific">Caulobacter ginsengisoli</name>
    <dbReference type="NCBI Taxonomy" id="400775"/>
    <lineage>
        <taxon>Bacteria</taxon>
        <taxon>Pseudomonadati</taxon>
        <taxon>Pseudomonadota</taxon>
        <taxon>Alphaproteobacteria</taxon>
        <taxon>Caulobacterales</taxon>
        <taxon>Caulobacteraceae</taxon>
        <taxon>Caulobacter</taxon>
    </lineage>
</organism>
<evidence type="ECO:0000256" key="1">
    <source>
        <dbReference type="ARBA" id="ARBA00022801"/>
    </source>
</evidence>
<dbReference type="Proteomes" id="UP001228905">
    <property type="component" value="Unassembled WGS sequence"/>
</dbReference>
<reference evidence="3 4" key="1">
    <citation type="submission" date="2023-07" db="EMBL/GenBank/DDBJ databases">
        <title>Genomic Encyclopedia of Type Strains, Phase IV (KMG-IV): sequencing the most valuable type-strain genomes for metagenomic binning, comparative biology and taxonomic classification.</title>
        <authorList>
            <person name="Goeker M."/>
        </authorList>
    </citation>
    <scope>NUCLEOTIDE SEQUENCE [LARGE SCALE GENOMIC DNA]</scope>
    <source>
        <strain evidence="3 4">DSM 18695</strain>
    </source>
</reference>
<proteinExistence type="predicted"/>
<name>A0ABU0IYG7_9CAUL</name>
<evidence type="ECO:0000259" key="2">
    <source>
        <dbReference type="Pfam" id="PF07859"/>
    </source>
</evidence>
<dbReference type="InterPro" id="IPR050300">
    <property type="entry name" value="GDXG_lipolytic_enzyme"/>
</dbReference>
<dbReference type="PANTHER" id="PTHR48081:SF8">
    <property type="entry name" value="ALPHA_BETA HYDROLASE FOLD-3 DOMAIN-CONTAINING PROTEIN-RELATED"/>
    <property type="match status" value="1"/>
</dbReference>
<keyword evidence="4" id="KW-1185">Reference proteome</keyword>
<dbReference type="PANTHER" id="PTHR48081">
    <property type="entry name" value="AB HYDROLASE SUPERFAMILY PROTEIN C4A8.06C"/>
    <property type="match status" value="1"/>
</dbReference>
<feature type="domain" description="Alpha/beta hydrolase fold-3" evidence="2">
    <location>
        <begin position="113"/>
        <end position="319"/>
    </location>
</feature>
<dbReference type="EMBL" id="JAUSVS010000011">
    <property type="protein sequence ID" value="MDQ0466395.1"/>
    <property type="molecule type" value="Genomic_DNA"/>
</dbReference>
<dbReference type="RefSeq" id="WP_307352467.1">
    <property type="nucleotide sequence ID" value="NZ_JAUSVS010000011.1"/>
</dbReference>
<keyword evidence="1" id="KW-0378">Hydrolase</keyword>
<dbReference type="InterPro" id="IPR029058">
    <property type="entry name" value="AB_hydrolase_fold"/>
</dbReference>